<gene>
    <name evidence="1" type="primary">HaOG207138</name>
    <name evidence="1" type="ORF">B5X24_HaOG207138</name>
</gene>
<protein>
    <submittedName>
        <fullName evidence="1">Uncharacterized protein</fullName>
    </submittedName>
</protein>
<evidence type="ECO:0000313" key="1">
    <source>
        <dbReference type="EMBL" id="PZC74825.1"/>
    </source>
</evidence>
<reference evidence="1 2" key="1">
    <citation type="journal article" date="2017" name="BMC Biol.">
        <title>Genomic innovations, transcriptional plasticity and gene loss underlying the evolution and divergence of two highly polyphagous and invasive Helicoverpa pest species.</title>
        <authorList>
            <person name="Pearce S.L."/>
            <person name="Clarke D.F."/>
            <person name="East P.D."/>
            <person name="Elfekih S."/>
            <person name="Gordon K.H."/>
            <person name="Jermiin L.S."/>
            <person name="McGaughran A."/>
            <person name="Oakeshott J.G."/>
            <person name="Papanikolaou A."/>
            <person name="Perera O.P."/>
            <person name="Rane R.V."/>
            <person name="Richards S."/>
            <person name="Tay W.T."/>
            <person name="Walsh T.K."/>
            <person name="Anderson A."/>
            <person name="Anderson C.J."/>
            <person name="Asgari S."/>
            <person name="Board P.G."/>
            <person name="Bretschneider A."/>
            <person name="Campbell P.M."/>
            <person name="Chertemps T."/>
            <person name="Christeller J.T."/>
            <person name="Coppin C.W."/>
            <person name="Downes S.J."/>
            <person name="Duan G."/>
            <person name="Farnsworth C.A."/>
            <person name="Good R.T."/>
            <person name="Han L.B."/>
            <person name="Han Y.C."/>
            <person name="Hatje K."/>
            <person name="Horne I."/>
            <person name="Huang Y.P."/>
            <person name="Hughes D.S."/>
            <person name="Jacquin-Joly E."/>
            <person name="James W."/>
            <person name="Jhangiani S."/>
            <person name="Kollmar M."/>
            <person name="Kuwar S.S."/>
            <person name="Li S."/>
            <person name="Liu N.Y."/>
            <person name="Maibeche M.T."/>
            <person name="Miller J.R."/>
            <person name="Montagne N."/>
            <person name="Perry T."/>
            <person name="Qu J."/>
            <person name="Song S.V."/>
            <person name="Sutton G.G."/>
            <person name="Vogel H."/>
            <person name="Walenz B.P."/>
            <person name="Xu W."/>
            <person name="Zhang H.J."/>
            <person name="Zou Z."/>
            <person name="Batterham P."/>
            <person name="Edwards O.R."/>
            <person name="Feyereisen R."/>
            <person name="Gibbs R.A."/>
            <person name="Heckel D.G."/>
            <person name="McGrath A."/>
            <person name="Robin C."/>
            <person name="Scherer S.E."/>
            <person name="Worley K.C."/>
            <person name="Wu Y.D."/>
        </authorList>
    </citation>
    <scope>NUCLEOTIDE SEQUENCE [LARGE SCALE GENOMIC DNA]</scope>
    <source>
        <strain evidence="1">Harm_GR_Male_#8</strain>
        <tissue evidence="1">Whole organism</tissue>
    </source>
</reference>
<dbReference type="EMBL" id="KZ150025">
    <property type="protein sequence ID" value="PZC74825.1"/>
    <property type="molecule type" value="Genomic_DNA"/>
</dbReference>
<keyword evidence="2" id="KW-1185">Reference proteome</keyword>
<dbReference type="Proteomes" id="UP000249218">
    <property type="component" value="Unassembled WGS sequence"/>
</dbReference>
<name>A0A2W1BMH6_HELAM</name>
<evidence type="ECO:0000313" key="2">
    <source>
        <dbReference type="Proteomes" id="UP000249218"/>
    </source>
</evidence>
<sequence>MERTRNSWKCPLFGDLCDLKDKILPSYEDVMKSYEWTRHKLKHERETKKEPTYKEIEAIVVPKLIEIWVRSSIPTVEPKRVKVMLQSYHLKCKNLLKSHPKIPENKLKEFRLGSKVLFDIAACKCRDLLQCACPKNKKIPLREHNFITDQRTARQMVIGGIDVCTTKQITRSLKRKLLREKSASNQPKVIKVSTEILSSSSGSECTQSDCEEPIQIQSRASSINSESTSIKTAVDYALLSKTCDRFGVSDRAGAAIASVVLQASTSQVIDKNKLRRERKKTREIITLQQNESLVPALYFDGRKDQTSTISEKDGKRYRRRILEEHISLIKEPDSKFLGYITPASGTAKCIEQEIFNFFMNKDISMDGLIAIGCDGTNVNVGKYGGIIRMLEKRLDRPLQWIICLLHMNELPFRHLFEHIDGTTSGPRTFSGSIGKELENCEKRPIVHFQHIPTDLPELSTEDISTDQKYLYKIVEAVSTGTFPNDLANKSPGKMSHARWLTRANRILCLYVSVETPSENLITLATYIVRVYAPVWFAIKTHPCCKDGPRHLFKLIKLTRYLPTTLKNIVDPVIQRNAYFAHPENLLLAMLTDSQPHIRELAARRILKARSAKPKKLRLFQLPEVNFNASTYYDLLDWQENITEPPILKSVTEENLRLFVAQKGEGELNLLRLPCHTQAVERAVKAVTEASATVCNRTAREGFIKAQIDSRKSMPKFDSKKDFYP</sequence>
<accession>A0A2W1BMH6</accession>
<organism evidence="1 2">
    <name type="scientific">Helicoverpa armigera</name>
    <name type="common">Cotton bollworm</name>
    <name type="synonym">Heliothis armigera</name>
    <dbReference type="NCBI Taxonomy" id="29058"/>
    <lineage>
        <taxon>Eukaryota</taxon>
        <taxon>Metazoa</taxon>
        <taxon>Ecdysozoa</taxon>
        <taxon>Arthropoda</taxon>
        <taxon>Hexapoda</taxon>
        <taxon>Insecta</taxon>
        <taxon>Pterygota</taxon>
        <taxon>Neoptera</taxon>
        <taxon>Endopterygota</taxon>
        <taxon>Lepidoptera</taxon>
        <taxon>Glossata</taxon>
        <taxon>Ditrysia</taxon>
        <taxon>Noctuoidea</taxon>
        <taxon>Noctuidae</taxon>
        <taxon>Heliothinae</taxon>
        <taxon>Helicoverpa</taxon>
    </lineage>
</organism>
<dbReference type="AlphaFoldDB" id="A0A2W1BMH6"/>
<dbReference type="PANTHER" id="PTHR46409:SF1">
    <property type="entry name" value="HTH PSQ-TYPE DOMAIN-CONTAINING PROTEIN"/>
    <property type="match status" value="1"/>
</dbReference>
<proteinExistence type="predicted"/>
<dbReference type="PANTHER" id="PTHR46409">
    <property type="entry name" value="HTH PSQ-TYPE DOMAIN-CONTAINING PROTEIN"/>
    <property type="match status" value="1"/>
</dbReference>